<dbReference type="AlphaFoldDB" id="A0A835UJZ4"/>
<keyword evidence="2" id="KW-0333">Golgi apparatus</keyword>
<feature type="domain" description="Trs120/TRAPPC9 first Ig-like" evidence="5">
    <location>
        <begin position="547"/>
        <end position="620"/>
    </location>
</feature>
<evidence type="ECO:0008006" key="8">
    <source>
        <dbReference type="Google" id="ProtNLM"/>
    </source>
</evidence>
<evidence type="ECO:0000313" key="6">
    <source>
        <dbReference type="EMBL" id="KAG0464243.1"/>
    </source>
</evidence>
<proteinExistence type="predicted"/>
<dbReference type="PANTHER" id="PTHR21512:SF5">
    <property type="entry name" value="TRAFFICKING PROTEIN PARTICLE COMPLEX SUBUNIT 9"/>
    <property type="match status" value="1"/>
</dbReference>
<dbReference type="OrthoDB" id="1934367at2759"/>
<evidence type="ECO:0000259" key="5">
    <source>
        <dbReference type="Pfam" id="PF26254"/>
    </source>
</evidence>
<dbReference type="Pfam" id="PF26251">
    <property type="entry name" value="TPR_TRAPPC9-Trs120"/>
    <property type="match status" value="1"/>
</dbReference>
<protein>
    <recommendedName>
        <fullName evidence="8">Trafficking protein particle complex II-specific subunit 120 homolog</fullName>
    </recommendedName>
</protein>
<dbReference type="EMBL" id="JADCNL010000010">
    <property type="protein sequence ID" value="KAG0464243.1"/>
    <property type="molecule type" value="Genomic_DNA"/>
</dbReference>
<dbReference type="Pfam" id="PF08626">
    <property type="entry name" value="TRAPPC9-Trs120"/>
    <property type="match status" value="2"/>
</dbReference>
<dbReference type="GO" id="GO:0005802">
    <property type="term" value="C:trans-Golgi network"/>
    <property type="evidence" value="ECO:0007669"/>
    <property type="project" value="TreeGrafter"/>
</dbReference>
<name>A0A835UJZ4_VANPL</name>
<dbReference type="InterPro" id="IPR058565">
    <property type="entry name" value="Ig_TRAPPC9_Trs120_1st"/>
</dbReference>
<dbReference type="Proteomes" id="UP000636800">
    <property type="component" value="Chromosome 10"/>
</dbReference>
<dbReference type="InterPro" id="IPR058563">
    <property type="entry name" value="Trs120_TRAPPC9_N"/>
</dbReference>
<sequence length="851" mass="93401">MEPDVSMETGCMIRIAVLPVGGPIPHSRLREYLSMLARHTRIDLSSISSFYSEQQNSPITHQPWESGSLRFKYMVGGGPPSPWEDFQAHRKILAVIGLCHCPASPDLDLVIDQFAIVSKGYTSALAKRLFAFSPSDAQLEEGQEKENSIILFPPSDQQTQELHMLTMIQDLAATLLMEFEQWVLQAESTGTILKTPLDSQSSLGSEEVIKAKKRRLARAQKTIGDYCLLAGSPVDANAHFATAIELARLTGDVFWHAGALEGSVCALLVDRMYDKDSVLEDEVRYRYYSVIQLYRRSYVQDNAQRVSTVTFELEAQLKLARYLCRRCVTKEVAELLMNASDGAKSLIDASDRLILYIEIARLFSSIGYQRKAAFFSRQVAQLYLQQDNVSAAISAMQVLSMTSKAYHVQSRGTSLKHHASSQEYGPSNVESGKLHPQSVISLFESQWSTLQMVVLREILMSSVRAGDPLAAWSAAARLLRSFYPLITPAGQSGLASSLANSADRLPCGTRCTDPVLPFVRLHSFHIHPSQVDIIKRNTAKKEWWTGSAPSGPFIYTPFSKGGTADNNKQELTWIIGEPVQVLVELANPCAFDLIVESIYLSVHSENLDAFPGLVLSDPFRCCGSVKLKNVPIPGISVVPPLPLLVSHVAGGDGATILYEGEIRDMQIRLTNTGTVPVEQAHISLSGKNQNSVISIAHETLNSVLPLKPGAEVTITVVIKAWNLNLVDSDQDAGKSTSGISRGLSKEGSSPLLVIHYAGPLQDGDELQDTESSVIPPGRRLVVPLNICVVQGLRFVKARLLSMEIPSHVTETLPKPVAINDETSEEIANICAMDSLVKLDPYREVGSFGFWS</sequence>
<evidence type="ECO:0000259" key="4">
    <source>
        <dbReference type="Pfam" id="PF26251"/>
    </source>
</evidence>
<gene>
    <name evidence="6" type="ORF">HPP92_020312</name>
</gene>
<feature type="domain" description="Trs120/TRAPPC9 N-terminal" evidence="3">
    <location>
        <begin position="9"/>
        <end position="197"/>
    </location>
</feature>
<dbReference type="Pfam" id="PF26254">
    <property type="entry name" value="Ig_TRAPPC9-Trs120_1st"/>
    <property type="match status" value="1"/>
</dbReference>
<accession>A0A835UJZ4</accession>
<organism evidence="6 7">
    <name type="scientific">Vanilla planifolia</name>
    <name type="common">Vanilla</name>
    <dbReference type="NCBI Taxonomy" id="51239"/>
    <lineage>
        <taxon>Eukaryota</taxon>
        <taxon>Viridiplantae</taxon>
        <taxon>Streptophyta</taxon>
        <taxon>Embryophyta</taxon>
        <taxon>Tracheophyta</taxon>
        <taxon>Spermatophyta</taxon>
        <taxon>Magnoliopsida</taxon>
        <taxon>Liliopsida</taxon>
        <taxon>Asparagales</taxon>
        <taxon>Orchidaceae</taxon>
        <taxon>Vanilloideae</taxon>
        <taxon>Vanilleae</taxon>
        <taxon>Vanilla</taxon>
    </lineage>
</organism>
<reference evidence="6 7" key="1">
    <citation type="journal article" date="2020" name="Nat. Food">
        <title>A phased Vanilla planifolia genome enables genetic improvement of flavour and production.</title>
        <authorList>
            <person name="Hasing T."/>
            <person name="Tang H."/>
            <person name="Brym M."/>
            <person name="Khazi F."/>
            <person name="Huang T."/>
            <person name="Chambers A.H."/>
        </authorList>
    </citation>
    <scope>NUCLEOTIDE SEQUENCE [LARGE SCALE GENOMIC DNA]</scope>
    <source>
        <tissue evidence="6">Leaf</tissue>
    </source>
</reference>
<dbReference type="InterPro" id="IPR013935">
    <property type="entry name" value="Trs120_TRAPPC9"/>
</dbReference>
<dbReference type="Pfam" id="PF26280">
    <property type="entry name" value="Ig_TRAPPC9-Trs120_2nd"/>
    <property type="match status" value="1"/>
</dbReference>
<feature type="domain" description="Trs120/TRAPPC9 TPR region" evidence="4">
    <location>
        <begin position="330"/>
        <end position="499"/>
    </location>
</feature>
<keyword evidence="7" id="KW-1185">Reference proteome</keyword>
<comment type="subcellular location">
    <subcellularLocation>
        <location evidence="1">Golgi apparatus</location>
    </subcellularLocation>
</comment>
<evidence type="ECO:0000313" key="7">
    <source>
        <dbReference type="Proteomes" id="UP000636800"/>
    </source>
</evidence>
<evidence type="ECO:0000259" key="3">
    <source>
        <dbReference type="Pfam" id="PF08626"/>
    </source>
</evidence>
<evidence type="ECO:0000256" key="2">
    <source>
        <dbReference type="ARBA" id="ARBA00023034"/>
    </source>
</evidence>
<dbReference type="PANTHER" id="PTHR21512">
    <property type="entry name" value="TRAFFICKING PROTEIN PARTICLE COMPLEX SUBUNIT 9"/>
    <property type="match status" value="1"/>
</dbReference>
<evidence type="ECO:0000256" key="1">
    <source>
        <dbReference type="ARBA" id="ARBA00004555"/>
    </source>
</evidence>
<feature type="domain" description="Trs120/TRAPPC9 N-terminal" evidence="3">
    <location>
        <begin position="204"/>
        <end position="268"/>
    </location>
</feature>
<dbReference type="InterPro" id="IPR058564">
    <property type="entry name" value="TPR_TRAPPC9_Trs120"/>
</dbReference>
<comment type="caution">
    <text evidence="6">The sequence shown here is derived from an EMBL/GenBank/DDBJ whole genome shotgun (WGS) entry which is preliminary data.</text>
</comment>